<reference evidence="5" key="1">
    <citation type="submission" date="2019-05" db="EMBL/GenBank/DDBJ databases">
        <authorList>
            <person name="Naeem R."/>
            <person name="Antony C."/>
            <person name="Guan Q."/>
        </authorList>
    </citation>
    <scope>NUCLEOTIDE SEQUENCE</scope>
    <source>
        <strain evidence="5">2</strain>
    </source>
</reference>
<dbReference type="EMBL" id="LR589099">
    <property type="protein sequence ID" value="VTP00153.1"/>
    <property type="molecule type" value="Genomic_DNA"/>
</dbReference>
<organism evidence="5">
    <name type="scientific">Mycobacterium riyadhense</name>
    <dbReference type="NCBI Taxonomy" id="486698"/>
    <lineage>
        <taxon>Bacteria</taxon>
        <taxon>Bacillati</taxon>
        <taxon>Actinomycetota</taxon>
        <taxon>Actinomycetes</taxon>
        <taxon>Mycobacteriales</taxon>
        <taxon>Mycobacteriaceae</taxon>
        <taxon>Mycobacterium</taxon>
    </lineage>
</organism>
<dbReference type="InterPro" id="IPR041522">
    <property type="entry name" value="CdaR_GGDEF"/>
</dbReference>
<evidence type="ECO:0000259" key="4">
    <source>
        <dbReference type="Pfam" id="PF17853"/>
    </source>
</evidence>
<proteinExistence type="inferred from homology"/>
<dbReference type="PANTHER" id="PTHR33744:SF1">
    <property type="entry name" value="DNA-BINDING TRANSCRIPTIONAL ACTIVATOR ADER"/>
    <property type="match status" value="1"/>
</dbReference>
<gene>
    <name evidence="5" type="ORF">BIN_B_03329</name>
</gene>
<evidence type="ECO:0008006" key="6">
    <source>
        <dbReference type="Google" id="ProtNLM"/>
    </source>
</evidence>
<name>A0A653ES63_9MYCO</name>
<sequence length="405" mass="45092">MALNPSREWLEEFDRVTLAANAAISQDPGLAAVVTRSNRANLVYFASAMLRTPGDPVPPNLSAHTLRMARDLVRRGLDASALEVYRIGHNVAWRRWTEIAFELTSDPEELHELLDVPFRSANEFVDATLAGIAEQMQAEYDELTQDIGAERRKIVELILDNAPISRERAEARLGCLFDRPHTAAIIWHDEPDSDPTGLDEAVDLFSQAVGCPRPLTVMASAATRWIWVKDVAALTPEQIREVLDKTPDVRIAIGSTAPGIEGFRRSHFDALTTQRMMARLRSRQRIAFFTDVQMVTLLTENPYGADDFIRTTLGDFESASPMLHTTVLTFIKAGCNASRAAKLLYTHRNTVLHRLETAQRLLPRPLDHTSVEVAVAIEALQWRGKRTSPVAECPAEQQSVSAGPR</sequence>
<dbReference type="Gene3D" id="1.10.10.2840">
    <property type="entry name" value="PucR C-terminal helix-turn-helix domain"/>
    <property type="match status" value="1"/>
</dbReference>
<dbReference type="Pfam" id="PF17853">
    <property type="entry name" value="GGDEF_2"/>
    <property type="match status" value="1"/>
</dbReference>
<dbReference type="InterPro" id="IPR051448">
    <property type="entry name" value="CdaR-like_regulators"/>
</dbReference>
<dbReference type="Pfam" id="PF14361">
    <property type="entry name" value="RsbRD_N"/>
    <property type="match status" value="1"/>
</dbReference>
<dbReference type="Pfam" id="PF13556">
    <property type="entry name" value="HTH_30"/>
    <property type="match status" value="1"/>
</dbReference>
<dbReference type="InterPro" id="IPR025736">
    <property type="entry name" value="PucR_C-HTH_dom"/>
</dbReference>
<feature type="domain" description="PucR C-terminal helix-turn-helix" evidence="2">
    <location>
        <begin position="323"/>
        <end position="377"/>
    </location>
</feature>
<evidence type="ECO:0000259" key="2">
    <source>
        <dbReference type="Pfam" id="PF13556"/>
    </source>
</evidence>
<dbReference type="PANTHER" id="PTHR33744">
    <property type="entry name" value="CARBOHYDRATE DIACID REGULATOR"/>
    <property type="match status" value="1"/>
</dbReference>
<protein>
    <recommendedName>
        <fullName evidence="6">Transcriptional regulator</fullName>
    </recommendedName>
</protein>
<evidence type="ECO:0000259" key="3">
    <source>
        <dbReference type="Pfam" id="PF14361"/>
    </source>
</evidence>
<dbReference type="InterPro" id="IPR042070">
    <property type="entry name" value="PucR_C-HTH_sf"/>
</dbReference>
<dbReference type="AlphaFoldDB" id="A0A653ES63"/>
<feature type="domain" description="CdaR GGDEF-like" evidence="4">
    <location>
        <begin position="167"/>
        <end position="276"/>
    </location>
</feature>
<feature type="domain" description="RsbT co-antagonist protein RsbRD N-terminal" evidence="3">
    <location>
        <begin position="23"/>
        <end position="146"/>
    </location>
</feature>
<accession>A0A653ES63</accession>
<evidence type="ECO:0000256" key="1">
    <source>
        <dbReference type="ARBA" id="ARBA00006754"/>
    </source>
</evidence>
<evidence type="ECO:0000313" key="5">
    <source>
        <dbReference type="EMBL" id="VTP00153.1"/>
    </source>
</evidence>
<comment type="similarity">
    <text evidence="1">Belongs to the CdaR family.</text>
</comment>
<dbReference type="InterPro" id="IPR025751">
    <property type="entry name" value="RsbRD_N_dom"/>
</dbReference>